<feature type="transmembrane region" description="Helical" evidence="1">
    <location>
        <begin position="47"/>
        <end position="64"/>
    </location>
</feature>
<name>A0A2H6DK29_TETHA</name>
<accession>A0A2H6DK29</accession>
<organism evidence="2 3">
    <name type="scientific">Tetragenococcus halophilus subsp. halophilus</name>
    <dbReference type="NCBI Taxonomy" id="1513897"/>
    <lineage>
        <taxon>Bacteria</taxon>
        <taxon>Bacillati</taxon>
        <taxon>Bacillota</taxon>
        <taxon>Bacilli</taxon>
        <taxon>Lactobacillales</taxon>
        <taxon>Enterococcaceae</taxon>
        <taxon>Tetragenococcus</taxon>
    </lineage>
</organism>
<dbReference type="AlphaFoldDB" id="A0A2H6DK29"/>
<feature type="transmembrane region" description="Helical" evidence="1">
    <location>
        <begin position="20"/>
        <end position="41"/>
    </location>
</feature>
<evidence type="ECO:0000313" key="2">
    <source>
        <dbReference type="EMBL" id="GBD67201.1"/>
    </source>
</evidence>
<dbReference type="EMBL" id="BDEC01000001">
    <property type="protein sequence ID" value="GBD67201.1"/>
    <property type="molecule type" value="Genomic_DNA"/>
</dbReference>
<protein>
    <submittedName>
        <fullName evidence="2">Uncharacterized protein</fullName>
    </submittedName>
</protein>
<evidence type="ECO:0000256" key="1">
    <source>
        <dbReference type="SAM" id="Phobius"/>
    </source>
</evidence>
<reference evidence="2 3" key="1">
    <citation type="submission" date="2016-05" db="EMBL/GenBank/DDBJ databases">
        <title>Whole genome sequencing of Tetragenococcus halophilus subsp. halophilus NISL 7118.</title>
        <authorList>
            <person name="Shiwa Y."/>
            <person name="Nishimura I."/>
            <person name="Yoshikawa H."/>
            <person name="Koyama Y."/>
            <person name="Oguma T."/>
        </authorList>
    </citation>
    <scope>NUCLEOTIDE SEQUENCE [LARGE SCALE GENOMIC DNA]</scope>
    <source>
        <strain evidence="2 3">NISL 7118</strain>
    </source>
</reference>
<comment type="caution">
    <text evidence="2">The sequence shown here is derived from an EMBL/GenBank/DDBJ whole genome shotgun (WGS) entry which is preliminary data.</text>
</comment>
<keyword evidence="1" id="KW-0472">Membrane</keyword>
<keyword evidence="1" id="KW-0812">Transmembrane</keyword>
<gene>
    <name evidence="2" type="ORF">TEHN7118_0007</name>
</gene>
<dbReference type="RefSeq" id="WP_094243634.1">
    <property type="nucleotide sequence ID" value="NZ_BDEB01000079.1"/>
</dbReference>
<proteinExistence type="predicted"/>
<evidence type="ECO:0000313" key="3">
    <source>
        <dbReference type="Proteomes" id="UP000236214"/>
    </source>
</evidence>
<feature type="transmembrane region" description="Helical" evidence="1">
    <location>
        <begin position="76"/>
        <end position="96"/>
    </location>
</feature>
<dbReference type="Proteomes" id="UP000236214">
    <property type="component" value="Unassembled WGS sequence"/>
</dbReference>
<keyword evidence="3" id="KW-1185">Reference proteome</keyword>
<sequence>MKPEEQPLRGPRLSVKSSFIVFAFLLLGGVIFPYLLTILGLSFKTGVMLTLPVSLSFSLVYSHYFIETKQGFCKRFILFFVVTTVILELMSYVWLIEGFIF</sequence>
<keyword evidence="1" id="KW-1133">Transmembrane helix</keyword>